<dbReference type="Pfam" id="PF09179">
    <property type="entry name" value="TilS"/>
    <property type="match status" value="1"/>
</dbReference>
<gene>
    <name evidence="8 11" type="primary">tilS</name>
    <name evidence="11" type="ORF">AACH06_18730</name>
</gene>
<dbReference type="SUPFAM" id="SSF52402">
    <property type="entry name" value="Adenine nucleotide alpha hydrolases-like"/>
    <property type="match status" value="1"/>
</dbReference>
<dbReference type="NCBIfam" id="TIGR02432">
    <property type="entry name" value="lysidine_TilS_N"/>
    <property type="match status" value="1"/>
</dbReference>
<proteinExistence type="inferred from homology"/>
<keyword evidence="3 8" id="KW-0436">Ligase</keyword>
<dbReference type="Gene3D" id="1.20.59.20">
    <property type="match status" value="1"/>
</dbReference>
<reference evidence="11 12" key="1">
    <citation type="submission" date="2024-04" db="EMBL/GenBank/DDBJ databases">
        <title>Novel species of the genus Ideonella isolated from streams.</title>
        <authorList>
            <person name="Lu H."/>
        </authorList>
    </citation>
    <scope>NUCLEOTIDE SEQUENCE [LARGE SCALE GENOMIC DNA]</scope>
    <source>
        <strain evidence="11 12">DXS29W</strain>
    </source>
</reference>
<keyword evidence="6 8" id="KW-0067">ATP-binding</keyword>
<dbReference type="EC" id="6.3.4.19" evidence="8"/>
<evidence type="ECO:0000256" key="7">
    <source>
        <dbReference type="ARBA" id="ARBA00048539"/>
    </source>
</evidence>
<evidence type="ECO:0000256" key="5">
    <source>
        <dbReference type="ARBA" id="ARBA00022741"/>
    </source>
</evidence>
<dbReference type="InterPro" id="IPR012795">
    <property type="entry name" value="tRNA_Ile_lys_synt_N"/>
</dbReference>
<dbReference type="InterPro" id="IPR012094">
    <property type="entry name" value="tRNA_Ile_lys_synt"/>
</dbReference>
<dbReference type="Proteomes" id="UP001371218">
    <property type="component" value="Unassembled WGS sequence"/>
</dbReference>
<comment type="function">
    <text evidence="8">Ligates lysine onto the cytidine present at position 34 of the AUA codon-specific tRNA(Ile) that contains the anticodon CAU, in an ATP-dependent manner. Cytidine is converted to lysidine, thus changing the amino acid specificity of the tRNA from methionine to isoleucine.</text>
</comment>
<keyword evidence="5 8" id="KW-0547">Nucleotide-binding</keyword>
<dbReference type="NCBIfam" id="TIGR02433">
    <property type="entry name" value="lysidine_TilS_C"/>
    <property type="match status" value="1"/>
</dbReference>
<comment type="subcellular location">
    <subcellularLocation>
        <location evidence="1 8">Cytoplasm</location>
    </subcellularLocation>
</comment>
<dbReference type="RefSeq" id="WP_341427275.1">
    <property type="nucleotide sequence ID" value="NZ_JBBUTG010000012.1"/>
</dbReference>
<dbReference type="EMBL" id="JBBUTG010000012">
    <property type="protein sequence ID" value="MEK8032861.1"/>
    <property type="molecule type" value="Genomic_DNA"/>
</dbReference>
<comment type="catalytic activity">
    <reaction evidence="7 8">
        <text>cytidine(34) in tRNA(Ile2) + L-lysine + ATP = lysidine(34) in tRNA(Ile2) + AMP + diphosphate + H(+)</text>
        <dbReference type="Rhea" id="RHEA:43744"/>
        <dbReference type="Rhea" id="RHEA-COMP:10625"/>
        <dbReference type="Rhea" id="RHEA-COMP:10670"/>
        <dbReference type="ChEBI" id="CHEBI:15378"/>
        <dbReference type="ChEBI" id="CHEBI:30616"/>
        <dbReference type="ChEBI" id="CHEBI:32551"/>
        <dbReference type="ChEBI" id="CHEBI:33019"/>
        <dbReference type="ChEBI" id="CHEBI:82748"/>
        <dbReference type="ChEBI" id="CHEBI:83665"/>
        <dbReference type="ChEBI" id="CHEBI:456215"/>
        <dbReference type="EC" id="6.3.4.19"/>
    </reaction>
</comment>
<evidence type="ECO:0000256" key="8">
    <source>
        <dbReference type="HAMAP-Rule" id="MF_01161"/>
    </source>
</evidence>
<dbReference type="SUPFAM" id="SSF56037">
    <property type="entry name" value="PheT/TilS domain"/>
    <property type="match status" value="1"/>
</dbReference>
<evidence type="ECO:0000256" key="1">
    <source>
        <dbReference type="ARBA" id="ARBA00004496"/>
    </source>
</evidence>
<keyword evidence="4 8" id="KW-0819">tRNA processing</keyword>
<protein>
    <recommendedName>
        <fullName evidence="8">tRNA(Ile)-lysidine synthase</fullName>
        <ecNumber evidence="8">6.3.4.19</ecNumber>
    </recommendedName>
    <alternativeName>
        <fullName evidence="8">tRNA(Ile)-2-lysyl-cytidine synthase</fullName>
    </alternativeName>
    <alternativeName>
        <fullName evidence="8">tRNA(Ile)-lysidine synthetase</fullName>
    </alternativeName>
</protein>
<feature type="domain" description="Lysidine-tRNA(Ile) synthetase C-terminal" evidence="10">
    <location>
        <begin position="366"/>
        <end position="438"/>
    </location>
</feature>
<sequence length="456" mass="49391">MSHASRVVAVAVSGGRDSTALLHATTRAAKALGVQVVALHVHHGLNPAADQWQAQVERQCARWARDGWPVSARCTRLQGSPSPGESVEAWARRERYAALAHMAQQAGAPLVLLAHHRRDQAETFLLQALRGAGPAGLSSMPREAVRGGLRWIRPWLDQPASAIAAYVARYRLSHIEDDSNHDTRFDRNRLRHDVWPALLAAFAHAESALVQAAHLAQQAQALVDEVAAADVAALRCAEGLLSVAGWLDLSAARRAASLRHWLRQQVDEGVPETLVTRLLIQLPGAKAARWPLDGQRELRLYRGRLECAQRAMLSPTWSPGAAATAQETAPFPLHRPGRWPVPAWGGTLTLSGVDSGGVPVALLERAMLRERQPGDQFQMAPRSLPRSLKKQFQAAAVPAWARGGPLIATADQVVYVPGLGIDARAWAAPGEPQLSIHWASDEPPPSAEKGTLPKER</sequence>
<comment type="similarity">
    <text evidence="8">Belongs to the tRNA(Ile)-lysidine synthase family.</text>
</comment>
<dbReference type="InterPro" id="IPR011063">
    <property type="entry name" value="TilS/TtcA_N"/>
</dbReference>
<feature type="binding site" evidence="8">
    <location>
        <begin position="13"/>
        <end position="18"/>
    </location>
    <ligand>
        <name>ATP</name>
        <dbReference type="ChEBI" id="CHEBI:30616"/>
    </ligand>
</feature>
<dbReference type="PANTHER" id="PTHR43033:SF1">
    <property type="entry name" value="TRNA(ILE)-LYSIDINE SYNTHASE-RELATED"/>
    <property type="match status" value="1"/>
</dbReference>
<dbReference type="PANTHER" id="PTHR43033">
    <property type="entry name" value="TRNA(ILE)-LYSIDINE SYNTHASE-RELATED"/>
    <property type="match status" value="1"/>
</dbReference>
<dbReference type="SUPFAM" id="SSF82829">
    <property type="entry name" value="MesJ substrate recognition domain-like"/>
    <property type="match status" value="1"/>
</dbReference>
<keyword evidence="2 8" id="KW-0963">Cytoplasm</keyword>
<dbReference type="SMART" id="SM00977">
    <property type="entry name" value="TilS_C"/>
    <property type="match status" value="1"/>
</dbReference>
<evidence type="ECO:0000256" key="6">
    <source>
        <dbReference type="ARBA" id="ARBA00022840"/>
    </source>
</evidence>
<name>A0ABU9BSA9_9BURK</name>
<evidence type="ECO:0000256" key="9">
    <source>
        <dbReference type="SAM" id="MobiDB-lite"/>
    </source>
</evidence>
<comment type="caution">
    <text evidence="11">The sequence shown here is derived from an EMBL/GenBank/DDBJ whole genome shotgun (WGS) entry which is preliminary data.</text>
</comment>
<dbReference type="InterPro" id="IPR014729">
    <property type="entry name" value="Rossmann-like_a/b/a_fold"/>
</dbReference>
<dbReference type="GO" id="GO:0032267">
    <property type="term" value="F:tRNA(Ile)-lysidine synthase activity"/>
    <property type="evidence" value="ECO:0007669"/>
    <property type="project" value="UniProtKB-EC"/>
</dbReference>
<keyword evidence="12" id="KW-1185">Reference proteome</keyword>
<dbReference type="Pfam" id="PF11734">
    <property type="entry name" value="TilS_C"/>
    <property type="match status" value="1"/>
</dbReference>
<dbReference type="InterPro" id="IPR015262">
    <property type="entry name" value="tRNA_Ile_lys_synt_subst-bd"/>
</dbReference>
<evidence type="ECO:0000256" key="4">
    <source>
        <dbReference type="ARBA" id="ARBA00022694"/>
    </source>
</evidence>
<evidence type="ECO:0000313" key="11">
    <source>
        <dbReference type="EMBL" id="MEK8032861.1"/>
    </source>
</evidence>
<evidence type="ECO:0000259" key="10">
    <source>
        <dbReference type="SMART" id="SM00977"/>
    </source>
</evidence>
<feature type="region of interest" description="Disordered" evidence="9">
    <location>
        <begin position="435"/>
        <end position="456"/>
    </location>
</feature>
<comment type="domain">
    <text evidence="8">The N-terminal region contains the highly conserved SGGXDS motif, predicted to be a P-loop motif involved in ATP binding.</text>
</comment>
<dbReference type="Pfam" id="PF01171">
    <property type="entry name" value="ATP_bind_3"/>
    <property type="match status" value="1"/>
</dbReference>
<dbReference type="Gene3D" id="3.40.50.620">
    <property type="entry name" value="HUPs"/>
    <property type="match status" value="1"/>
</dbReference>
<dbReference type="InterPro" id="IPR012796">
    <property type="entry name" value="Lysidine-tRNA-synth_C"/>
</dbReference>
<dbReference type="CDD" id="cd01992">
    <property type="entry name" value="TilS_N"/>
    <property type="match status" value="1"/>
</dbReference>
<evidence type="ECO:0000313" key="12">
    <source>
        <dbReference type="Proteomes" id="UP001371218"/>
    </source>
</evidence>
<dbReference type="HAMAP" id="MF_01161">
    <property type="entry name" value="tRNA_Ile_lys_synt"/>
    <property type="match status" value="1"/>
</dbReference>
<evidence type="ECO:0000256" key="2">
    <source>
        <dbReference type="ARBA" id="ARBA00022490"/>
    </source>
</evidence>
<accession>A0ABU9BSA9</accession>
<organism evidence="11 12">
    <name type="scientific">Ideonella lacteola</name>
    <dbReference type="NCBI Taxonomy" id="2984193"/>
    <lineage>
        <taxon>Bacteria</taxon>
        <taxon>Pseudomonadati</taxon>
        <taxon>Pseudomonadota</taxon>
        <taxon>Betaproteobacteria</taxon>
        <taxon>Burkholderiales</taxon>
        <taxon>Sphaerotilaceae</taxon>
        <taxon>Ideonella</taxon>
    </lineage>
</organism>
<evidence type="ECO:0000256" key="3">
    <source>
        <dbReference type="ARBA" id="ARBA00022598"/>
    </source>
</evidence>